<keyword evidence="6" id="KW-1185">Reference proteome</keyword>
<dbReference type="EMBL" id="CP000934">
    <property type="protein sequence ID" value="ACE85151.1"/>
    <property type="molecule type" value="Genomic_DNA"/>
</dbReference>
<dbReference type="InterPro" id="IPR041492">
    <property type="entry name" value="HAD_2"/>
</dbReference>
<dbReference type="SUPFAM" id="SSF56784">
    <property type="entry name" value="HAD-like"/>
    <property type="match status" value="1"/>
</dbReference>
<evidence type="ECO:0000313" key="5">
    <source>
        <dbReference type="EMBL" id="ACE85151.1"/>
    </source>
</evidence>
<name>B3PII9_CELJU</name>
<keyword evidence="3" id="KW-0460">Magnesium</keyword>
<dbReference type="SFLD" id="SFLDS00003">
    <property type="entry name" value="Haloacid_Dehalogenase"/>
    <property type="match status" value="1"/>
</dbReference>
<dbReference type="GO" id="GO:0006281">
    <property type="term" value="P:DNA repair"/>
    <property type="evidence" value="ECO:0007669"/>
    <property type="project" value="TreeGrafter"/>
</dbReference>
<proteinExistence type="predicted"/>
<reference evidence="5 6" key="1">
    <citation type="journal article" date="2008" name="J. Bacteriol.">
        <title>Insights into plant cell wall degradation from the genome sequence of the soil bacterium Cellvibrio japonicus.</title>
        <authorList>
            <person name="Deboy R.T."/>
            <person name="Mongodin E.F."/>
            <person name="Fouts D.E."/>
            <person name="Tailford L.E."/>
            <person name="Khouri H."/>
            <person name="Emerson J.B."/>
            <person name="Mohamoud Y."/>
            <person name="Watkins K."/>
            <person name="Henrissat B."/>
            <person name="Gilbert H.J."/>
            <person name="Nelson K.E."/>
        </authorList>
    </citation>
    <scope>NUCLEOTIDE SEQUENCE [LARGE SCALE GENOMIC DNA]</scope>
    <source>
        <strain evidence="5 6">Ueda107</strain>
    </source>
</reference>
<keyword evidence="2 5" id="KW-0378">Hydrolase</keyword>
<dbReference type="InterPro" id="IPR036412">
    <property type="entry name" value="HAD-like_sf"/>
</dbReference>
<dbReference type="STRING" id="498211.CJA_2129"/>
<dbReference type="InterPro" id="IPR050155">
    <property type="entry name" value="HAD-like_hydrolase_sf"/>
</dbReference>
<dbReference type="Gene3D" id="1.10.150.240">
    <property type="entry name" value="Putative phosphatase, domain 2"/>
    <property type="match status" value="1"/>
</dbReference>
<dbReference type="KEGG" id="cja:CJA_2129"/>
<evidence type="ECO:0000256" key="4">
    <source>
        <dbReference type="ARBA" id="ARBA00023277"/>
    </source>
</evidence>
<organism evidence="5 6">
    <name type="scientific">Cellvibrio japonicus (strain Ueda107)</name>
    <name type="common">Pseudomonas fluorescens subsp. cellulosa</name>
    <dbReference type="NCBI Taxonomy" id="498211"/>
    <lineage>
        <taxon>Bacteria</taxon>
        <taxon>Pseudomonadati</taxon>
        <taxon>Pseudomonadota</taxon>
        <taxon>Gammaproteobacteria</taxon>
        <taxon>Cellvibrionales</taxon>
        <taxon>Cellvibrionaceae</taxon>
        <taxon>Cellvibrio</taxon>
    </lineage>
</organism>
<evidence type="ECO:0000256" key="3">
    <source>
        <dbReference type="ARBA" id="ARBA00022842"/>
    </source>
</evidence>
<dbReference type="Pfam" id="PF13419">
    <property type="entry name" value="HAD_2"/>
    <property type="match status" value="1"/>
</dbReference>
<dbReference type="GO" id="GO:0046872">
    <property type="term" value="F:metal ion binding"/>
    <property type="evidence" value="ECO:0007669"/>
    <property type="project" value="UniProtKB-KW"/>
</dbReference>
<dbReference type="GO" id="GO:0008967">
    <property type="term" value="F:phosphoglycolate phosphatase activity"/>
    <property type="evidence" value="ECO:0007669"/>
    <property type="project" value="TreeGrafter"/>
</dbReference>
<keyword evidence="4" id="KW-0119">Carbohydrate metabolism</keyword>
<evidence type="ECO:0000256" key="1">
    <source>
        <dbReference type="ARBA" id="ARBA00022723"/>
    </source>
</evidence>
<sequence length="223" mass="24788">MNKLPLRAVMFDLDGTLLDTAPDFVVVVNQLLLEQQRPVLPDATIRAGVSNGSKALIRLAFGIDESNTDFEPLRQRLLTLYLQHIAVHTKPFPGIEPLLEKIAEHQLAWGIATNKPEAYTTPLMDALNIRPAPASVICPEHVQRSKPDPESMFLAGKHLGCEPQQIIFIGDHKRDIDCGRDAGSITIAAAYGYVDEGDDPTQWNADYCVNHADEIWPIIQQYL</sequence>
<accession>B3PII9</accession>
<dbReference type="SFLD" id="SFLDG01135">
    <property type="entry name" value="C1.5.6:_HAD__Beta-PGM__Phospha"/>
    <property type="match status" value="1"/>
</dbReference>
<dbReference type="NCBIfam" id="TIGR01549">
    <property type="entry name" value="HAD-SF-IA-v1"/>
    <property type="match status" value="1"/>
</dbReference>
<dbReference type="RefSeq" id="WP_012487731.1">
    <property type="nucleotide sequence ID" value="NC_010995.1"/>
</dbReference>
<dbReference type="Proteomes" id="UP000001036">
    <property type="component" value="Chromosome"/>
</dbReference>
<dbReference type="eggNOG" id="COG0546">
    <property type="taxonomic scope" value="Bacteria"/>
</dbReference>
<dbReference type="PRINTS" id="PR00413">
    <property type="entry name" value="HADHALOGNASE"/>
</dbReference>
<evidence type="ECO:0000313" key="6">
    <source>
        <dbReference type="Proteomes" id="UP000001036"/>
    </source>
</evidence>
<dbReference type="PANTHER" id="PTHR43434:SF23">
    <property type="entry name" value="PHOSPHOGLYCOLATE PHOSPHATASE"/>
    <property type="match status" value="1"/>
</dbReference>
<dbReference type="HOGENOM" id="CLU_045011_19_1_6"/>
<dbReference type="GO" id="GO:0005829">
    <property type="term" value="C:cytosol"/>
    <property type="evidence" value="ECO:0007669"/>
    <property type="project" value="TreeGrafter"/>
</dbReference>
<dbReference type="InterPro" id="IPR023198">
    <property type="entry name" value="PGP-like_dom2"/>
</dbReference>
<protein>
    <submittedName>
        <fullName evidence="5">HAD-superfamily hydrolase, subfamily IA, variant 3</fullName>
    </submittedName>
</protein>
<dbReference type="InterPro" id="IPR006439">
    <property type="entry name" value="HAD-SF_hydro_IA"/>
</dbReference>
<gene>
    <name evidence="5" type="ordered locus">CJA_2129</name>
</gene>
<dbReference type="PANTHER" id="PTHR43434">
    <property type="entry name" value="PHOSPHOGLYCOLATE PHOSPHATASE"/>
    <property type="match status" value="1"/>
</dbReference>
<dbReference type="AlphaFoldDB" id="B3PII9"/>
<keyword evidence="1" id="KW-0479">Metal-binding</keyword>
<dbReference type="SFLD" id="SFLDG01129">
    <property type="entry name" value="C1.5:_HAD__Beta-PGM__Phosphata"/>
    <property type="match status" value="1"/>
</dbReference>
<dbReference type="NCBIfam" id="TIGR01509">
    <property type="entry name" value="HAD-SF-IA-v3"/>
    <property type="match status" value="1"/>
</dbReference>
<dbReference type="InterPro" id="IPR023214">
    <property type="entry name" value="HAD_sf"/>
</dbReference>
<dbReference type="Gene3D" id="3.40.50.1000">
    <property type="entry name" value="HAD superfamily/HAD-like"/>
    <property type="match status" value="1"/>
</dbReference>
<evidence type="ECO:0000256" key="2">
    <source>
        <dbReference type="ARBA" id="ARBA00022801"/>
    </source>
</evidence>